<sequence length="318" mass="33710">MSFLILIIGFAFLIKGADVFVEGASSLAKKFNVPSMIIGLTIVAMGTSAPEAAVSVTSSLAGQNDMSVANVVGSNFFNILVVLGVSSIIAKLPVQKDTIKKDTPFLILISVLLLVFGVNLKLGRIEGLALLALFTYFLVNTIKSAKKATENEFLETGETAVAIEIETSSEISLLKTILVSIIGIIGIVIGGDMVVNSATSIATSFGMSANLVGLTIVAVGTSLPEFVTSIVAIKKGETEIAIGNVIGSNLFNILLVLGLAAVINPISMSMLAFIDIVFMVLITLLLYMFMKKRNSLVKKQGIVLVVLYMAYMTYTIIR</sequence>
<dbReference type="GO" id="GO:0006874">
    <property type="term" value="P:intracellular calcium ion homeostasis"/>
    <property type="evidence" value="ECO:0007669"/>
    <property type="project" value="TreeGrafter"/>
</dbReference>
<feature type="transmembrane region" description="Helical" evidence="5">
    <location>
        <begin position="269"/>
        <end position="289"/>
    </location>
</feature>
<dbReference type="AlphaFoldDB" id="A0A1V1I0P8"/>
<feature type="domain" description="Sodium/calcium exchanger membrane region" evidence="6">
    <location>
        <begin position="177"/>
        <end position="316"/>
    </location>
</feature>
<feature type="transmembrane region" description="Helical" evidence="5">
    <location>
        <begin position="240"/>
        <end position="263"/>
    </location>
</feature>
<dbReference type="NCBIfam" id="TIGR00367">
    <property type="entry name" value="calcium/sodium antiporter"/>
    <property type="match status" value="1"/>
</dbReference>
<feature type="transmembrane region" description="Helical" evidence="5">
    <location>
        <begin position="76"/>
        <end position="93"/>
    </location>
</feature>
<comment type="subcellular location">
    <subcellularLocation>
        <location evidence="1">Membrane</location>
        <topology evidence="1">Multi-pass membrane protein</topology>
    </subcellularLocation>
</comment>
<reference evidence="7 8" key="1">
    <citation type="submission" date="2014-04" db="EMBL/GenBank/DDBJ databases">
        <authorList>
            <person name="Hornung B.V."/>
        </authorList>
    </citation>
    <scope>NUCLEOTIDE SEQUENCE [LARGE SCALE GENOMIC DNA]</scope>
    <source>
        <strain evidence="7 8">CRIB</strain>
    </source>
</reference>
<dbReference type="GO" id="GO:0005886">
    <property type="term" value="C:plasma membrane"/>
    <property type="evidence" value="ECO:0007669"/>
    <property type="project" value="TreeGrafter"/>
</dbReference>
<keyword evidence="3 5" id="KW-1133">Transmembrane helix</keyword>
<dbReference type="GeneID" id="82205239"/>
<dbReference type="Pfam" id="PF01699">
    <property type="entry name" value="Na_Ca_ex"/>
    <property type="match status" value="2"/>
</dbReference>
<dbReference type="GO" id="GO:0005262">
    <property type="term" value="F:calcium channel activity"/>
    <property type="evidence" value="ECO:0007669"/>
    <property type="project" value="TreeGrafter"/>
</dbReference>
<organism evidence="7 8">
    <name type="scientific">Romboutsia ilealis</name>
    <dbReference type="NCBI Taxonomy" id="1115758"/>
    <lineage>
        <taxon>Bacteria</taxon>
        <taxon>Bacillati</taxon>
        <taxon>Bacillota</taxon>
        <taxon>Clostridia</taxon>
        <taxon>Peptostreptococcales</taxon>
        <taxon>Peptostreptococcaceae</taxon>
        <taxon>Romboutsia</taxon>
    </lineage>
</organism>
<dbReference type="PANTHER" id="PTHR10846">
    <property type="entry name" value="SODIUM/POTASSIUM/CALCIUM EXCHANGER"/>
    <property type="match status" value="1"/>
</dbReference>
<evidence type="ECO:0000256" key="4">
    <source>
        <dbReference type="ARBA" id="ARBA00023136"/>
    </source>
</evidence>
<keyword evidence="2 5" id="KW-0812">Transmembrane</keyword>
<evidence type="ECO:0000259" key="6">
    <source>
        <dbReference type="Pfam" id="PF01699"/>
    </source>
</evidence>
<feature type="transmembrane region" description="Helical" evidence="5">
    <location>
        <begin position="105"/>
        <end position="122"/>
    </location>
</feature>
<evidence type="ECO:0000256" key="3">
    <source>
        <dbReference type="ARBA" id="ARBA00022989"/>
    </source>
</evidence>
<dbReference type="KEGG" id="ril:CRIB_1060"/>
<protein>
    <submittedName>
        <fullName evidence="7">K+-dependent Na+/Ca+ exchanger protein</fullName>
    </submittedName>
</protein>
<dbReference type="InterPro" id="IPR044880">
    <property type="entry name" value="NCX_ion-bd_dom_sf"/>
</dbReference>
<dbReference type="InterPro" id="IPR004837">
    <property type="entry name" value="NaCa_Exmemb"/>
</dbReference>
<keyword evidence="4 5" id="KW-0472">Membrane</keyword>
<dbReference type="InterPro" id="IPR004481">
    <property type="entry name" value="K/Na/Ca-exchanger"/>
</dbReference>
<evidence type="ECO:0000256" key="2">
    <source>
        <dbReference type="ARBA" id="ARBA00022692"/>
    </source>
</evidence>
<evidence type="ECO:0000313" key="7">
    <source>
        <dbReference type="EMBL" id="CED93811.1"/>
    </source>
</evidence>
<dbReference type="EMBL" id="LN555523">
    <property type="protein sequence ID" value="CED93811.1"/>
    <property type="molecule type" value="Genomic_DNA"/>
</dbReference>
<feature type="transmembrane region" description="Helical" evidence="5">
    <location>
        <begin position="211"/>
        <end position="233"/>
    </location>
</feature>
<accession>A0A1V1I0P8</accession>
<evidence type="ECO:0000313" key="8">
    <source>
        <dbReference type="Proteomes" id="UP000245622"/>
    </source>
</evidence>
<dbReference type="RefSeq" id="WP_180703494.1">
    <property type="nucleotide sequence ID" value="NZ_CAOWGD010000014.1"/>
</dbReference>
<feature type="transmembrane region" description="Helical" evidence="5">
    <location>
        <begin position="301"/>
        <end position="317"/>
    </location>
</feature>
<dbReference type="Gene3D" id="6.10.280.80">
    <property type="entry name" value="NCX, peripheral helical region"/>
    <property type="match status" value="1"/>
</dbReference>
<gene>
    <name evidence="7" type="ORF">CRIB_1060</name>
</gene>
<dbReference type="Gene3D" id="1.20.1420.30">
    <property type="entry name" value="NCX, central ion-binding region"/>
    <property type="match status" value="1"/>
</dbReference>
<keyword evidence="8" id="KW-1185">Reference proteome</keyword>
<evidence type="ECO:0000256" key="5">
    <source>
        <dbReference type="SAM" id="Phobius"/>
    </source>
</evidence>
<feature type="domain" description="Sodium/calcium exchanger membrane region" evidence="6">
    <location>
        <begin position="2"/>
        <end position="141"/>
    </location>
</feature>
<dbReference type="PANTHER" id="PTHR10846:SF8">
    <property type="entry name" value="INNER MEMBRANE PROTEIN YRBG"/>
    <property type="match status" value="1"/>
</dbReference>
<dbReference type="GO" id="GO:0008273">
    <property type="term" value="F:calcium, potassium:sodium antiporter activity"/>
    <property type="evidence" value="ECO:0007669"/>
    <property type="project" value="TreeGrafter"/>
</dbReference>
<feature type="transmembrane region" description="Helical" evidence="5">
    <location>
        <begin position="173"/>
        <end position="191"/>
    </location>
</feature>
<dbReference type="Proteomes" id="UP000245622">
    <property type="component" value="Chromosome 1"/>
</dbReference>
<evidence type="ECO:0000256" key="1">
    <source>
        <dbReference type="ARBA" id="ARBA00004141"/>
    </source>
</evidence>
<proteinExistence type="predicted"/>
<name>A0A1V1I0P8_9FIRM</name>